<dbReference type="Pfam" id="PF08183">
    <property type="entry name" value="SpoV"/>
    <property type="match status" value="1"/>
</dbReference>
<dbReference type="EMBL" id="AWSJ01000162">
    <property type="protein sequence ID" value="ERI09150.1"/>
    <property type="molecule type" value="Genomic_DNA"/>
</dbReference>
<protein>
    <submittedName>
        <fullName evidence="1">Stage V sporulation protein M domain protein</fullName>
    </submittedName>
</protein>
<evidence type="ECO:0000313" key="1">
    <source>
        <dbReference type="EMBL" id="ERI09150.1"/>
    </source>
</evidence>
<dbReference type="NCBIfam" id="NF033436">
    <property type="entry name" value="SpoVM_broad"/>
    <property type="match status" value="1"/>
</dbReference>
<dbReference type="STRING" id="649747.HMPREF0083_02665"/>
<comment type="caution">
    <text evidence="1">The sequence shown here is derived from an EMBL/GenBank/DDBJ whole genome shotgun (WGS) entry which is preliminary data.</text>
</comment>
<sequence>MYIVNAGEYTKMYLNMGGVIMRFYTIKLPKFLGGLIRAILGGGKR</sequence>
<dbReference type="PATRIC" id="fig|649747.3.peg.2406"/>
<organism evidence="1 2">
    <name type="scientific">Aneurinibacillus aneurinilyticus ATCC 12856</name>
    <dbReference type="NCBI Taxonomy" id="649747"/>
    <lineage>
        <taxon>Bacteria</taxon>
        <taxon>Bacillati</taxon>
        <taxon>Bacillota</taxon>
        <taxon>Bacilli</taxon>
        <taxon>Bacillales</taxon>
        <taxon>Paenibacillaceae</taxon>
        <taxon>Aneurinibacillus group</taxon>
        <taxon>Aneurinibacillus</taxon>
    </lineage>
</organism>
<name>U1X2E9_ANEAE</name>
<reference evidence="1 2" key="1">
    <citation type="submission" date="2013-08" db="EMBL/GenBank/DDBJ databases">
        <authorList>
            <person name="Weinstock G."/>
            <person name="Sodergren E."/>
            <person name="Wylie T."/>
            <person name="Fulton L."/>
            <person name="Fulton R."/>
            <person name="Fronick C."/>
            <person name="O'Laughlin M."/>
            <person name="Godfrey J."/>
            <person name="Miner T."/>
            <person name="Herter B."/>
            <person name="Appelbaum E."/>
            <person name="Cordes M."/>
            <person name="Lek S."/>
            <person name="Wollam A."/>
            <person name="Pepin K.H."/>
            <person name="Palsikar V.B."/>
            <person name="Mitreva M."/>
            <person name="Wilson R.K."/>
        </authorList>
    </citation>
    <scope>NUCLEOTIDE SEQUENCE [LARGE SCALE GENOMIC DNA]</scope>
    <source>
        <strain evidence="1 2">ATCC 12856</strain>
    </source>
</reference>
<dbReference type="Proteomes" id="UP000016511">
    <property type="component" value="Unassembled WGS sequence"/>
</dbReference>
<dbReference type="HOGENOM" id="CLU_3195444_0_0_9"/>
<dbReference type="InterPro" id="IPR012609">
    <property type="entry name" value="Spore_V_M"/>
</dbReference>
<accession>U1X2E9</accession>
<gene>
    <name evidence="1" type="ORF">HMPREF0083_02665</name>
</gene>
<keyword evidence="2" id="KW-1185">Reference proteome</keyword>
<evidence type="ECO:0000313" key="2">
    <source>
        <dbReference type="Proteomes" id="UP000016511"/>
    </source>
</evidence>
<dbReference type="AlphaFoldDB" id="U1X2E9"/>
<proteinExistence type="predicted"/>